<dbReference type="EMBL" id="CADEPI010000153">
    <property type="protein sequence ID" value="CAB3377913.1"/>
    <property type="molecule type" value="Genomic_DNA"/>
</dbReference>
<dbReference type="GO" id="GO:0034220">
    <property type="term" value="P:monoatomic ion transmembrane transport"/>
    <property type="evidence" value="ECO:0007669"/>
    <property type="project" value="UniProtKB-KW"/>
</dbReference>
<sequence>MISLKSLGLVVIFLVAGCNCNSTSSDNNELDVCEIDTELTCKNLTRGTNCGCVSKGTKAKCCHFKLNLVADYLYNNCGFNELTALYFFNCSSLSQPSISQLDLSPILKKYPNLQTLAFTNSDYNMIKVDPKVGNISNVRCLNVSYNSLDNSTDVANVINSIPSLQLIDVSNNNLSHAPNISGRSDFSLHIANNEFLNCDGIKEQMLENIKFVHPDQTLCRKFVTITQWSKEDTVSLNLSSIASTIMIHKQCPPKCSCSESRIVTEKGENNQNQVSNIAVAVNCSYRHLTKMPESLPTYTTTLDVSHNNITSLNLNGLKPDSNYDKLNYINANYNEIKTLQTLEGSEFLKAFEYLSLKGNQISKIPHFLEKAVTGTPSGKGQILLSDNKFECNCDTALHMKVWSGHSKIKQNFTTLSFSANVGGAGEAHC</sequence>
<dbReference type="SUPFAM" id="SSF52058">
    <property type="entry name" value="L domain-like"/>
    <property type="match status" value="1"/>
</dbReference>
<feature type="chain" id="PRO_5035775702" description="LRRNT domain-containing protein" evidence="12">
    <location>
        <begin position="21"/>
        <end position="429"/>
    </location>
</feature>
<dbReference type="PROSITE" id="PS51257">
    <property type="entry name" value="PROKAR_LIPOPROTEIN"/>
    <property type="match status" value="1"/>
</dbReference>
<evidence type="ECO:0000256" key="4">
    <source>
        <dbReference type="ARBA" id="ARBA00022614"/>
    </source>
</evidence>
<keyword evidence="8" id="KW-0406">Ion transport</keyword>
<evidence type="ECO:0000313" key="14">
    <source>
        <dbReference type="EMBL" id="CAB3377913.1"/>
    </source>
</evidence>
<dbReference type="OrthoDB" id="10068119at2759"/>
<comment type="subcellular location">
    <subcellularLocation>
        <location evidence="1">Cell membrane</location>
        <topology evidence="1">Single-pass membrane protein</topology>
    </subcellularLocation>
</comment>
<evidence type="ECO:0000256" key="6">
    <source>
        <dbReference type="ARBA" id="ARBA00022729"/>
    </source>
</evidence>
<dbReference type="PANTHER" id="PTHR46473:SF10">
    <property type="entry name" value="LD45603P-RELATED"/>
    <property type="match status" value="1"/>
</dbReference>
<dbReference type="InterPro" id="IPR051432">
    <property type="entry name" value="KCNMA1_auxiliary"/>
</dbReference>
<organism evidence="14 15">
    <name type="scientific">Cloeon dipterum</name>
    <dbReference type="NCBI Taxonomy" id="197152"/>
    <lineage>
        <taxon>Eukaryota</taxon>
        <taxon>Metazoa</taxon>
        <taxon>Ecdysozoa</taxon>
        <taxon>Arthropoda</taxon>
        <taxon>Hexapoda</taxon>
        <taxon>Insecta</taxon>
        <taxon>Pterygota</taxon>
        <taxon>Palaeoptera</taxon>
        <taxon>Ephemeroptera</taxon>
        <taxon>Pisciforma</taxon>
        <taxon>Baetidae</taxon>
        <taxon>Cloeon</taxon>
    </lineage>
</organism>
<name>A0A8S1DJ10_9INSE</name>
<keyword evidence="2" id="KW-0813">Transport</keyword>
<keyword evidence="7" id="KW-1133">Transmembrane helix</keyword>
<evidence type="ECO:0000256" key="9">
    <source>
        <dbReference type="ARBA" id="ARBA00023136"/>
    </source>
</evidence>
<evidence type="ECO:0000256" key="2">
    <source>
        <dbReference type="ARBA" id="ARBA00022448"/>
    </source>
</evidence>
<gene>
    <name evidence="14" type="ORF">CLODIP_2_CD11592</name>
</gene>
<dbReference type="InterPro" id="IPR032675">
    <property type="entry name" value="LRR_dom_sf"/>
</dbReference>
<keyword evidence="4" id="KW-0433">Leucine-rich repeat</keyword>
<feature type="domain" description="LRRNT" evidence="13">
    <location>
        <begin position="250"/>
        <end position="301"/>
    </location>
</feature>
<keyword evidence="6 12" id="KW-0732">Signal</keyword>
<keyword evidence="10" id="KW-1015">Disulfide bond</keyword>
<keyword evidence="9" id="KW-0472">Membrane</keyword>
<keyword evidence="5" id="KW-0812">Transmembrane</keyword>
<proteinExistence type="predicted"/>
<keyword evidence="11" id="KW-0407">Ion channel</keyword>
<evidence type="ECO:0000256" key="1">
    <source>
        <dbReference type="ARBA" id="ARBA00004162"/>
    </source>
</evidence>
<keyword evidence="3" id="KW-1003">Cell membrane</keyword>
<keyword evidence="15" id="KW-1185">Reference proteome</keyword>
<evidence type="ECO:0000256" key="5">
    <source>
        <dbReference type="ARBA" id="ARBA00022692"/>
    </source>
</evidence>
<evidence type="ECO:0000256" key="10">
    <source>
        <dbReference type="ARBA" id="ARBA00023157"/>
    </source>
</evidence>
<evidence type="ECO:0000256" key="8">
    <source>
        <dbReference type="ARBA" id="ARBA00023065"/>
    </source>
</evidence>
<comment type="caution">
    <text evidence="14">The sequence shown here is derived from an EMBL/GenBank/DDBJ whole genome shotgun (WGS) entry which is preliminary data.</text>
</comment>
<feature type="signal peptide" evidence="12">
    <location>
        <begin position="1"/>
        <end position="20"/>
    </location>
</feature>
<evidence type="ECO:0000256" key="7">
    <source>
        <dbReference type="ARBA" id="ARBA00022989"/>
    </source>
</evidence>
<evidence type="ECO:0000256" key="11">
    <source>
        <dbReference type="ARBA" id="ARBA00023303"/>
    </source>
</evidence>
<dbReference type="Gene3D" id="3.80.10.10">
    <property type="entry name" value="Ribonuclease Inhibitor"/>
    <property type="match status" value="2"/>
</dbReference>
<dbReference type="Proteomes" id="UP000494165">
    <property type="component" value="Unassembled WGS sequence"/>
</dbReference>
<evidence type="ECO:0000256" key="12">
    <source>
        <dbReference type="SAM" id="SignalP"/>
    </source>
</evidence>
<evidence type="ECO:0000256" key="3">
    <source>
        <dbReference type="ARBA" id="ARBA00022475"/>
    </source>
</evidence>
<dbReference type="PANTHER" id="PTHR46473">
    <property type="entry name" value="GH08155P"/>
    <property type="match status" value="1"/>
</dbReference>
<protein>
    <recommendedName>
        <fullName evidence="13">LRRNT domain-containing protein</fullName>
    </recommendedName>
</protein>
<evidence type="ECO:0000259" key="13">
    <source>
        <dbReference type="SMART" id="SM00013"/>
    </source>
</evidence>
<evidence type="ECO:0000313" key="15">
    <source>
        <dbReference type="Proteomes" id="UP000494165"/>
    </source>
</evidence>
<dbReference type="AlphaFoldDB" id="A0A8S1DJ10"/>
<reference evidence="14 15" key="1">
    <citation type="submission" date="2020-04" db="EMBL/GenBank/DDBJ databases">
        <authorList>
            <person name="Alioto T."/>
            <person name="Alioto T."/>
            <person name="Gomez Garrido J."/>
        </authorList>
    </citation>
    <scope>NUCLEOTIDE SEQUENCE [LARGE SCALE GENOMIC DNA]</scope>
</reference>
<accession>A0A8S1DJ10</accession>
<dbReference type="InterPro" id="IPR000372">
    <property type="entry name" value="LRRNT"/>
</dbReference>
<dbReference type="SMART" id="SM00013">
    <property type="entry name" value="LRRNT"/>
    <property type="match status" value="1"/>
</dbReference>
<dbReference type="GO" id="GO:0005886">
    <property type="term" value="C:plasma membrane"/>
    <property type="evidence" value="ECO:0007669"/>
    <property type="project" value="UniProtKB-SubCell"/>
</dbReference>